<sequence length="238" mass="25922">MPFSPSFRCLAGLLLLASLTACTTPEPAPGRLPASRAQPTPTAPVDVAQTRPATNVPAATRDAQGRRIVAHFAAPAGEGPRTTQVDAAGTYRVQLEQLPRGAGWRVQDFFEVSGRPFSDPFVVQDEADFTRQPPQSVDGWLRQYHHGGGRRLVQLFRNGQPEGTASTFYPGNKRKSVVIFRGGQPEGVGTFWHAGGELALKVTFRNGRPADYRGWNEAGETLDALAAQALYEQLRRNE</sequence>
<dbReference type="KEGG" id="cser:CCO03_06835"/>
<dbReference type="EMBL" id="CP021455">
    <property type="protein sequence ID" value="ARU04429.1"/>
    <property type="molecule type" value="Genomic_DNA"/>
</dbReference>
<evidence type="ECO:0000313" key="4">
    <source>
        <dbReference type="Proteomes" id="UP000196138"/>
    </source>
</evidence>
<dbReference type="AlphaFoldDB" id="A0A1Y0EM77"/>
<keyword evidence="2" id="KW-0732">Signal</keyword>
<evidence type="ECO:0000313" key="3">
    <source>
        <dbReference type="EMBL" id="ARU04429.1"/>
    </source>
</evidence>
<accession>A0A1Y0EM77</accession>
<dbReference type="Gene3D" id="2.20.110.10">
    <property type="entry name" value="Histone H3 K4-specific methyltransferase SET7/9 N-terminal domain"/>
    <property type="match status" value="1"/>
</dbReference>
<name>A0A1Y0EM77_9BURK</name>
<protein>
    <recommendedName>
        <fullName evidence="5">Lipoprotein</fullName>
    </recommendedName>
</protein>
<proteinExistence type="predicted"/>
<feature type="region of interest" description="Disordered" evidence="1">
    <location>
        <begin position="27"/>
        <end position="53"/>
    </location>
</feature>
<feature type="chain" id="PRO_5012259710" description="Lipoprotein" evidence="2">
    <location>
        <begin position="24"/>
        <end position="238"/>
    </location>
</feature>
<evidence type="ECO:0000256" key="2">
    <source>
        <dbReference type="SAM" id="SignalP"/>
    </source>
</evidence>
<dbReference type="SUPFAM" id="SSF82185">
    <property type="entry name" value="Histone H3 K4-specific methyltransferase SET7/9 N-terminal domain"/>
    <property type="match status" value="1"/>
</dbReference>
<gene>
    <name evidence="3" type="ORF">CCO03_06835</name>
</gene>
<dbReference type="RefSeq" id="WP_087278983.1">
    <property type="nucleotide sequence ID" value="NZ_CP021455.1"/>
</dbReference>
<keyword evidence="4" id="KW-1185">Reference proteome</keyword>
<feature type="signal peptide" evidence="2">
    <location>
        <begin position="1"/>
        <end position="23"/>
    </location>
</feature>
<evidence type="ECO:0000256" key="1">
    <source>
        <dbReference type="SAM" id="MobiDB-lite"/>
    </source>
</evidence>
<dbReference type="Proteomes" id="UP000196138">
    <property type="component" value="Chromosome"/>
</dbReference>
<reference evidence="3 4" key="1">
    <citation type="submission" date="2017-05" db="EMBL/GenBank/DDBJ databases">
        <authorList>
            <person name="Song R."/>
            <person name="Chenine A.L."/>
            <person name="Ruprecht R.M."/>
        </authorList>
    </citation>
    <scope>NUCLEOTIDE SEQUENCE [LARGE SCALE GENOMIC DNA]</scope>
    <source>
        <strain evidence="3 4">DSM 26136</strain>
    </source>
</reference>
<evidence type="ECO:0008006" key="5">
    <source>
        <dbReference type="Google" id="ProtNLM"/>
    </source>
</evidence>
<dbReference type="OrthoDB" id="659070at2"/>
<organism evidence="3 4">
    <name type="scientific">Comamonas serinivorans</name>
    <dbReference type="NCBI Taxonomy" id="1082851"/>
    <lineage>
        <taxon>Bacteria</taxon>
        <taxon>Pseudomonadati</taxon>
        <taxon>Pseudomonadota</taxon>
        <taxon>Betaproteobacteria</taxon>
        <taxon>Burkholderiales</taxon>
        <taxon>Comamonadaceae</taxon>
        <taxon>Comamonas</taxon>
    </lineage>
</organism>